<accession>A0A2A2TPW1</accession>
<sequence>MSFANGQKDSCTGEERVWKCESGGGREFSWFPPSRDGKRYAHFSIPLALKLSFLTHPRRGRGGDKELSRVGFFESRK</sequence>
<name>A0A2A2TPW1_9CYAN</name>
<organism evidence="1 2">
    <name type="scientific">Brunnivagina elsteri CCALA 953</name>
    <dbReference type="NCBI Taxonomy" id="987040"/>
    <lineage>
        <taxon>Bacteria</taxon>
        <taxon>Bacillati</taxon>
        <taxon>Cyanobacteriota</taxon>
        <taxon>Cyanophyceae</taxon>
        <taxon>Nostocales</taxon>
        <taxon>Calotrichaceae</taxon>
        <taxon>Brunnivagina</taxon>
    </lineage>
</organism>
<evidence type="ECO:0000313" key="1">
    <source>
        <dbReference type="EMBL" id="PAX60509.1"/>
    </source>
</evidence>
<proteinExistence type="predicted"/>
<comment type="caution">
    <text evidence="1">The sequence shown here is derived from an EMBL/GenBank/DDBJ whole genome shotgun (WGS) entry which is preliminary data.</text>
</comment>
<dbReference type="Proteomes" id="UP000218238">
    <property type="component" value="Unassembled WGS sequence"/>
</dbReference>
<dbReference type="EMBL" id="NTFS01000008">
    <property type="protein sequence ID" value="PAX60509.1"/>
    <property type="molecule type" value="Genomic_DNA"/>
</dbReference>
<reference evidence="1 2" key="1">
    <citation type="submission" date="2017-08" db="EMBL/GenBank/DDBJ databases">
        <title>Draft genome sequence of filamentous cyanobacterium Calothrix elsteri CCALA 953.</title>
        <authorList>
            <person name="Gagunashvili A.N."/>
            <person name="Elster J."/>
            <person name="Andresson O.S."/>
        </authorList>
    </citation>
    <scope>NUCLEOTIDE SEQUENCE [LARGE SCALE GENOMIC DNA]</scope>
    <source>
        <strain evidence="1 2">CCALA 953</strain>
    </source>
</reference>
<dbReference type="AlphaFoldDB" id="A0A2A2TPW1"/>
<gene>
    <name evidence="1" type="ORF">CK510_01480</name>
</gene>
<evidence type="ECO:0000313" key="2">
    <source>
        <dbReference type="Proteomes" id="UP000218238"/>
    </source>
</evidence>
<keyword evidence="2" id="KW-1185">Reference proteome</keyword>
<protein>
    <submittedName>
        <fullName evidence="1">Uncharacterized protein</fullName>
    </submittedName>
</protein>